<evidence type="ECO:0000256" key="11">
    <source>
        <dbReference type="SAM" id="MobiDB-lite"/>
    </source>
</evidence>
<keyword evidence="6 10" id="KW-0407">Ion channel</keyword>
<dbReference type="GO" id="GO:0140114">
    <property type="term" value="P:cellular detoxification of fluoride"/>
    <property type="evidence" value="ECO:0007669"/>
    <property type="project" value="UniProtKB-UniRule"/>
</dbReference>
<dbReference type="PANTHER" id="PTHR28259:SF1">
    <property type="entry name" value="FLUORIDE EXPORT PROTEIN 1-RELATED"/>
    <property type="match status" value="1"/>
</dbReference>
<evidence type="ECO:0000313" key="13">
    <source>
        <dbReference type="Proteomes" id="UP000008394"/>
    </source>
</evidence>
<accession>A0A806FHP0</accession>
<dbReference type="KEGG" id="bnm:BALAC2494_00993"/>
<keyword evidence="10" id="KW-0479">Metal-binding</keyword>
<evidence type="ECO:0000256" key="2">
    <source>
        <dbReference type="ARBA" id="ARBA00022475"/>
    </source>
</evidence>
<feature type="transmembrane region" description="Helical" evidence="10">
    <location>
        <begin position="148"/>
        <end position="168"/>
    </location>
</feature>
<keyword evidence="10" id="KW-0915">Sodium</keyword>
<feature type="transmembrane region" description="Helical" evidence="10">
    <location>
        <begin position="180"/>
        <end position="201"/>
    </location>
</feature>
<dbReference type="PANTHER" id="PTHR28259">
    <property type="entry name" value="FLUORIDE EXPORT PROTEIN 1-RELATED"/>
    <property type="match status" value="1"/>
</dbReference>
<evidence type="ECO:0000256" key="4">
    <source>
        <dbReference type="ARBA" id="ARBA00022989"/>
    </source>
</evidence>
<keyword evidence="5 10" id="KW-0472">Membrane</keyword>
<feature type="region of interest" description="Disordered" evidence="11">
    <location>
        <begin position="1"/>
        <end position="73"/>
    </location>
</feature>
<evidence type="ECO:0000256" key="9">
    <source>
        <dbReference type="ARBA" id="ARBA00049940"/>
    </source>
</evidence>
<feature type="transmembrane region" description="Helical" evidence="10">
    <location>
        <begin position="213"/>
        <end position="238"/>
    </location>
</feature>
<evidence type="ECO:0000256" key="1">
    <source>
        <dbReference type="ARBA" id="ARBA00004651"/>
    </source>
</evidence>
<dbReference type="Proteomes" id="UP000008394">
    <property type="component" value="Chromosome"/>
</dbReference>
<evidence type="ECO:0000256" key="10">
    <source>
        <dbReference type="HAMAP-Rule" id="MF_00454"/>
    </source>
</evidence>
<dbReference type="GO" id="GO:0046872">
    <property type="term" value="F:metal ion binding"/>
    <property type="evidence" value="ECO:0007669"/>
    <property type="project" value="UniProtKB-KW"/>
</dbReference>
<evidence type="ECO:0000256" key="5">
    <source>
        <dbReference type="ARBA" id="ARBA00023136"/>
    </source>
</evidence>
<keyword evidence="2 10" id="KW-1003">Cell membrane</keyword>
<evidence type="ECO:0000313" key="12">
    <source>
        <dbReference type="EMBL" id="AEK29573.1"/>
    </source>
</evidence>
<evidence type="ECO:0000256" key="6">
    <source>
        <dbReference type="ARBA" id="ARBA00023303"/>
    </source>
</evidence>
<proteinExistence type="inferred from homology"/>
<dbReference type="Pfam" id="PF02537">
    <property type="entry name" value="CRCB"/>
    <property type="match status" value="1"/>
</dbReference>
<comment type="activity regulation">
    <text evidence="10">Na(+) is not transported, but it plays an essential structural role and its presence is essential for fluoride channel function.</text>
</comment>
<name>A0A806FHP0_BIFAN</name>
<sequence length="321" mass="34972">MAGNRDEAIRAMTTRPEHLTHADATSPGDVDASSAAAEPGDSDAHLHLYDSQSFSPATGAPHEPVTPDFRKEMLQPHPTGAAAARRPPSIPLSPRKRMQAKFNPLADGMMYLVIFIGGMLGTVLRYSLWLLWPQPLSKGGLLMAFHPATLIANLCACFIFAVLVSYMSQAVWVKKRTRQLANGGFGMGMCGGFSTLSAMMVEDITSLHSHSYLGFFLYTLFTFVAAFAIAWFGSWLGLRLARKRTGMHVRERMETVRKPAIGVRVPTANGVQMTPSAGDDPNPSTDELPIISEEEHLDLLADPHMVEPLQRTAGKRDGGAR</sequence>
<dbReference type="EMBL" id="CP002915">
    <property type="protein sequence ID" value="AEK29573.1"/>
    <property type="molecule type" value="Genomic_DNA"/>
</dbReference>
<comment type="catalytic activity">
    <reaction evidence="8">
        <text>fluoride(in) = fluoride(out)</text>
        <dbReference type="Rhea" id="RHEA:76159"/>
        <dbReference type="ChEBI" id="CHEBI:17051"/>
    </reaction>
    <physiologicalReaction direction="left-to-right" evidence="8">
        <dbReference type="Rhea" id="RHEA:76160"/>
    </physiologicalReaction>
</comment>
<evidence type="ECO:0000256" key="7">
    <source>
        <dbReference type="ARBA" id="ARBA00035120"/>
    </source>
</evidence>
<feature type="binding site" evidence="10">
    <location>
        <position position="191"/>
    </location>
    <ligand>
        <name>Na(+)</name>
        <dbReference type="ChEBI" id="CHEBI:29101"/>
        <note>structural</note>
    </ligand>
</feature>
<dbReference type="HAMAP" id="MF_00454">
    <property type="entry name" value="FluC"/>
    <property type="match status" value="1"/>
</dbReference>
<feature type="binding site" evidence="10">
    <location>
        <position position="194"/>
    </location>
    <ligand>
        <name>Na(+)</name>
        <dbReference type="ChEBI" id="CHEBI:29101"/>
        <note>structural</note>
    </ligand>
</feature>
<keyword evidence="3 10" id="KW-0812">Transmembrane</keyword>
<dbReference type="GO" id="GO:0005886">
    <property type="term" value="C:plasma membrane"/>
    <property type="evidence" value="ECO:0007669"/>
    <property type="project" value="UniProtKB-SubCell"/>
</dbReference>
<dbReference type="GO" id="GO:0062054">
    <property type="term" value="F:fluoride channel activity"/>
    <property type="evidence" value="ECO:0007669"/>
    <property type="project" value="UniProtKB-UniRule"/>
</dbReference>
<evidence type="ECO:0000256" key="3">
    <source>
        <dbReference type="ARBA" id="ARBA00022692"/>
    </source>
</evidence>
<comment type="subcellular location">
    <subcellularLocation>
        <location evidence="1 10">Cell membrane</location>
        <topology evidence="1 10">Multi-pass membrane protein</topology>
    </subcellularLocation>
</comment>
<evidence type="ECO:0000256" key="8">
    <source>
        <dbReference type="ARBA" id="ARBA00035585"/>
    </source>
</evidence>
<dbReference type="AlphaFoldDB" id="A0A806FHP0"/>
<gene>
    <name evidence="10" type="primary">fluC</name>
    <name evidence="10" type="synonym">crcB</name>
    <name evidence="12" type="ORF">BALAC2494_00993</name>
</gene>
<dbReference type="InterPro" id="IPR003691">
    <property type="entry name" value="FluC"/>
</dbReference>
<feature type="transmembrane region" description="Helical" evidence="10">
    <location>
        <begin position="105"/>
        <end position="128"/>
    </location>
</feature>
<reference evidence="12 13" key="1">
    <citation type="journal article" date="2011" name="J. Bacteriol.">
        <title>Genome Sequence of the Probiotic Strain Bifidobacterium animalis subsp. lactis CNCM I-2494.</title>
        <authorList>
            <person name="Chervaux C."/>
            <person name="Grimaldi C."/>
            <person name="Bolotin A."/>
            <person name="Quinquis B."/>
            <person name="Legrain-Raspaud S."/>
            <person name="van Hylckama Vlieg J.E."/>
            <person name="Denariaz G."/>
            <person name="Smokvina T."/>
        </authorList>
    </citation>
    <scope>NUCLEOTIDE SEQUENCE [LARGE SCALE GENOMIC DNA]</scope>
    <source>
        <strain evidence="12 13">CNCM I-2494</strain>
    </source>
</reference>
<protein>
    <recommendedName>
        <fullName evidence="10">Fluoride-specific ion channel FluC</fullName>
    </recommendedName>
</protein>
<comment type="similarity">
    <text evidence="7 10">Belongs to the fluoride channel Fluc/FEX (TC 1.A.43) family.</text>
</comment>
<keyword evidence="4 10" id="KW-1133">Transmembrane helix</keyword>
<feature type="region of interest" description="Disordered" evidence="11">
    <location>
        <begin position="267"/>
        <end position="289"/>
    </location>
</feature>
<keyword evidence="10" id="KW-0406">Ion transport</keyword>
<feature type="compositionally biased region" description="Basic and acidic residues" evidence="11">
    <location>
        <begin position="1"/>
        <end position="21"/>
    </location>
</feature>
<comment type="function">
    <text evidence="9 10">Fluoride-specific ion channel. Important for reducing fluoride concentration in the cell, thus reducing its toxicity.</text>
</comment>
<organism evidence="12 13">
    <name type="scientific">Bifidobacterium animalis subsp. lactis CNCM I-2494</name>
    <dbReference type="NCBI Taxonomy" id="1042403"/>
    <lineage>
        <taxon>Bacteria</taxon>
        <taxon>Bacillati</taxon>
        <taxon>Actinomycetota</taxon>
        <taxon>Actinomycetes</taxon>
        <taxon>Bifidobacteriales</taxon>
        <taxon>Bifidobacteriaceae</taxon>
        <taxon>Bifidobacterium</taxon>
    </lineage>
</organism>
<keyword evidence="10" id="KW-0813">Transport</keyword>